<organism evidence="2">
    <name type="scientific">Caenorhabditis brenneri</name>
    <name type="common">Nematode worm</name>
    <dbReference type="NCBI Taxonomy" id="135651"/>
    <lineage>
        <taxon>Eukaryota</taxon>
        <taxon>Metazoa</taxon>
        <taxon>Ecdysozoa</taxon>
        <taxon>Nematoda</taxon>
        <taxon>Chromadorea</taxon>
        <taxon>Rhabditida</taxon>
        <taxon>Rhabditina</taxon>
        <taxon>Rhabditomorpha</taxon>
        <taxon>Rhabditoidea</taxon>
        <taxon>Rhabditidae</taxon>
        <taxon>Peloderinae</taxon>
        <taxon>Caenorhabditis</taxon>
    </lineage>
</organism>
<evidence type="ECO:0000313" key="2">
    <source>
        <dbReference type="Proteomes" id="UP000008068"/>
    </source>
</evidence>
<dbReference type="EMBL" id="GL379899">
    <property type="protein sequence ID" value="EGT32907.1"/>
    <property type="molecule type" value="Genomic_DNA"/>
</dbReference>
<dbReference type="Proteomes" id="UP000008068">
    <property type="component" value="Unassembled WGS sequence"/>
</dbReference>
<dbReference type="AlphaFoldDB" id="G0NKD9"/>
<protein>
    <submittedName>
        <fullName evidence="1">Uncharacterized protein</fullName>
    </submittedName>
</protein>
<name>G0NKD9_CAEBE</name>
<dbReference type="HOGENOM" id="CLU_2075204_0_0_1"/>
<keyword evidence="2" id="KW-1185">Reference proteome</keyword>
<dbReference type="InParanoid" id="G0NKD9"/>
<evidence type="ECO:0000313" key="1">
    <source>
        <dbReference type="EMBL" id="EGT32907.1"/>
    </source>
</evidence>
<accession>G0NKD9</accession>
<proteinExistence type="predicted"/>
<reference evidence="2" key="1">
    <citation type="submission" date="2011-07" db="EMBL/GenBank/DDBJ databases">
        <authorList>
            <consortium name="Caenorhabditis brenneri Sequencing and Analysis Consortium"/>
            <person name="Wilson R.K."/>
        </authorList>
    </citation>
    <scope>NUCLEOTIDE SEQUENCE [LARGE SCALE GENOMIC DNA]</scope>
    <source>
        <strain evidence="2">PB2801</strain>
    </source>
</reference>
<sequence>MRPVINERYETMFRWLAEQDLEKYSNLSNTLFYDLLLKDMTEMIRDKNMVLRPMDHTICKFRSGNGEVNFMIEYTPSYEDTIPISQYLKMCVAYCQSIGNISKAVTDKWRFILHELSW</sequence>
<gene>
    <name evidence="1" type="ORF">CAEBREN_09620</name>
</gene>